<dbReference type="EMBL" id="AEQN01000005">
    <property type="protein sequence ID" value="EFV02796.1"/>
    <property type="molecule type" value="Genomic_DNA"/>
</dbReference>
<evidence type="ECO:0000313" key="3">
    <source>
        <dbReference type="EMBL" id="EFV02796.1"/>
    </source>
</evidence>
<dbReference type="Proteomes" id="UP000004754">
    <property type="component" value="Unassembled WGS sequence"/>
</dbReference>
<feature type="domain" description="Acyl-CoA dehydrogenase/oxidase N-terminal" evidence="2">
    <location>
        <begin position="5"/>
        <end position="84"/>
    </location>
</feature>
<dbReference type="Gene3D" id="1.10.540.10">
    <property type="entry name" value="Acyl-CoA dehydrogenase/oxidase, N-terminal domain"/>
    <property type="match status" value="1"/>
</dbReference>
<dbReference type="GO" id="GO:0003995">
    <property type="term" value="F:acyl-CoA dehydrogenase activity"/>
    <property type="evidence" value="ECO:0007669"/>
    <property type="project" value="InterPro"/>
</dbReference>
<protein>
    <submittedName>
        <fullName evidence="3">Acyl-CoA dehydrogenase, middle domain protein</fullName>
    </submittedName>
</protein>
<comment type="caution">
    <text evidence="3">The sequence shown here is derived from an EMBL/GenBank/DDBJ whole genome shotgun (WGS) entry which is preliminary data.</text>
</comment>
<dbReference type="InterPro" id="IPR006091">
    <property type="entry name" value="Acyl-CoA_Oxase/DH_mid-dom"/>
</dbReference>
<dbReference type="STRING" id="887929.HMP0721_0270"/>
<dbReference type="InterPro" id="IPR046373">
    <property type="entry name" value="Acyl-CoA_Oxase/DH_mid-dom_sf"/>
</dbReference>
<proteinExistence type="predicted"/>
<dbReference type="InterPro" id="IPR006089">
    <property type="entry name" value="Acyl-CoA_DH_CS"/>
</dbReference>
<reference evidence="3 4" key="1">
    <citation type="submission" date="2010-12" db="EMBL/GenBank/DDBJ databases">
        <authorList>
            <person name="Muzny D."/>
            <person name="Qin X."/>
            <person name="Deng J."/>
            <person name="Jiang H."/>
            <person name="Liu Y."/>
            <person name="Qu J."/>
            <person name="Song X.-Z."/>
            <person name="Zhang L."/>
            <person name="Thornton R."/>
            <person name="Coyle M."/>
            <person name="Francisco L."/>
            <person name="Jackson L."/>
            <person name="Javaid M."/>
            <person name="Korchina V."/>
            <person name="Kovar C."/>
            <person name="Mata R."/>
            <person name="Mathew T."/>
            <person name="Ngo R."/>
            <person name="Nguyen L."/>
            <person name="Nguyen N."/>
            <person name="Okwuonu G."/>
            <person name="Ongeri F."/>
            <person name="Pham C."/>
            <person name="Simmons D."/>
            <person name="Wilczek-Boney K."/>
            <person name="Hale W."/>
            <person name="Jakkamsetti A."/>
            <person name="Pham P."/>
            <person name="Ruth R."/>
            <person name="San Lucas F."/>
            <person name="Warren J."/>
            <person name="Zhang J."/>
            <person name="Zhao Z."/>
            <person name="Zhou C."/>
            <person name="Zhu D."/>
            <person name="Lee S."/>
            <person name="Bess C."/>
            <person name="Blankenburg K."/>
            <person name="Forbes L."/>
            <person name="Fu Q."/>
            <person name="Gubbala S."/>
            <person name="Hirani K."/>
            <person name="Jayaseelan J.C."/>
            <person name="Lara F."/>
            <person name="Munidasa M."/>
            <person name="Palculict T."/>
            <person name="Patil S."/>
            <person name="Pu L.-L."/>
            <person name="Saada N."/>
            <person name="Tang L."/>
            <person name="Weissenberger G."/>
            <person name="Zhu Y."/>
            <person name="Hemphill L."/>
            <person name="Shang Y."/>
            <person name="Youmans B."/>
            <person name="Ayvaz T."/>
            <person name="Ross M."/>
            <person name="Santibanez J."/>
            <person name="Aqrawi P."/>
            <person name="Gross S."/>
            <person name="Joshi V."/>
            <person name="Fowler G."/>
            <person name="Nazareth L."/>
            <person name="Reid J."/>
            <person name="Worley K."/>
            <person name="Petrosino J."/>
            <person name="Highlander S."/>
            <person name="Gibbs R."/>
        </authorList>
    </citation>
    <scope>NUCLEOTIDE SEQUENCE [LARGE SCALE GENOMIC DNA]</scope>
    <source>
        <strain evidence="3 4">ATCC 23263</strain>
    </source>
</reference>
<dbReference type="InterPro" id="IPR013786">
    <property type="entry name" value="AcylCoA_DH/ox_N"/>
</dbReference>
<sequence length="169" mass="17865">MIPAIPGNLYEGMAEMGLNIMCVPEEAGGLGLDSVTQTFIAEQMGRYEVGLESAVGTNASATHLINRMADDKQKEIFYGALTDGGWAAFALTEADSGSDASSISTTVEADGDELIINGSKYFITNGGIASVYVVMATADRALGRKGIGCYLVERKREGVKIGKEEDILK</sequence>
<accession>E6ME37</accession>
<dbReference type="InterPro" id="IPR009100">
    <property type="entry name" value="AcylCoA_DH/oxidase_NM_dom_sf"/>
</dbReference>
<dbReference type="HOGENOM" id="CLU_1577152_0_0_9"/>
<dbReference type="AlphaFoldDB" id="E6ME37"/>
<dbReference type="PROSITE" id="PS00072">
    <property type="entry name" value="ACYL_COA_DH_1"/>
    <property type="match status" value="1"/>
</dbReference>
<dbReference type="InterPro" id="IPR037069">
    <property type="entry name" value="AcylCoA_DH/ox_N_sf"/>
</dbReference>
<evidence type="ECO:0000259" key="1">
    <source>
        <dbReference type="Pfam" id="PF02770"/>
    </source>
</evidence>
<dbReference type="Pfam" id="PF02770">
    <property type="entry name" value="Acyl-CoA_dh_M"/>
    <property type="match status" value="1"/>
</dbReference>
<dbReference type="OrthoDB" id="9802447at2"/>
<dbReference type="PANTHER" id="PTHR43884">
    <property type="entry name" value="ACYL-COA DEHYDROGENASE"/>
    <property type="match status" value="1"/>
</dbReference>
<dbReference type="SUPFAM" id="SSF56645">
    <property type="entry name" value="Acyl-CoA dehydrogenase NM domain-like"/>
    <property type="match status" value="1"/>
</dbReference>
<gene>
    <name evidence="3" type="ORF">HMP0721_0270</name>
</gene>
<dbReference type="eggNOG" id="COG1960">
    <property type="taxonomic scope" value="Bacteria"/>
</dbReference>
<name>E6ME37_9FIRM</name>
<dbReference type="Pfam" id="PF02771">
    <property type="entry name" value="Acyl-CoA_dh_N"/>
    <property type="match status" value="1"/>
</dbReference>
<evidence type="ECO:0000259" key="2">
    <source>
        <dbReference type="Pfam" id="PF02771"/>
    </source>
</evidence>
<dbReference type="Gene3D" id="2.40.110.10">
    <property type="entry name" value="Butyryl-CoA Dehydrogenase, subunit A, domain 2"/>
    <property type="match status" value="1"/>
</dbReference>
<dbReference type="GO" id="GO:0050660">
    <property type="term" value="F:flavin adenine dinucleotide binding"/>
    <property type="evidence" value="ECO:0007669"/>
    <property type="project" value="InterPro"/>
</dbReference>
<keyword evidence="4" id="KW-1185">Reference proteome</keyword>
<evidence type="ECO:0000313" key="4">
    <source>
        <dbReference type="Proteomes" id="UP000004754"/>
    </source>
</evidence>
<organism evidence="3 4">
    <name type="scientific">Pseudoramibacter alactolyticus ATCC 23263</name>
    <dbReference type="NCBI Taxonomy" id="887929"/>
    <lineage>
        <taxon>Bacteria</taxon>
        <taxon>Bacillati</taxon>
        <taxon>Bacillota</taxon>
        <taxon>Clostridia</taxon>
        <taxon>Eubacteriales</taxon>
        <taxon>Eubacteriaceae</taxon>
        <taxon>Pseudoramibacter</taxon>
    </lineage>
</organism>
<feature type="domain" description="Acyl-CoA oxidase/dehydrogenase middle" evidence="1">
    <location>
        <begin position="88"/>
        <end position="165"/>
    </location>
</feature>
<dbReference type="PANTHER" id="PTHR43884:SF12">
    <property type="entry name" value="ISOVALERYL-COA DEHYDROGENASE, MITOCHONDRIAL-RELATED"/>
    <property type="match status" value="1"/>
</dbReference>